<reference evidence="1" key="1">
    <citation type="submission" date="2020-12" db="EMBL/GenBank/DDBJ databases">
        <authorList>
            <person name="Huq M.A."/>
        </authorList>
    </citation>
    <scope>NUCLEOTIDE SEQUENCE</scope>
    <source>
        <strain evidence="1">MAHUQ-46</strain>
    </source>
</reference>
<comment type="caution">
    <text evidence="1">The sequence shown here is derived from an EMBL/GenBank/DDBJ whole genome shotgun (WGS) entry which is preliminary data.</text>
</comment>
<sequence length="220" mass="25186">MFQRDYLMRMIHQMSVAMGQIMGLRQQKENKEALLLVDELLERNFRMNSMLLQSLSGEDIVRLMSRNGQTDYAGLQSIALLLREKAAIHEEEGETGLAFGLRVKALHLLLRSALDRSGTIVVDPEQGARELERHLTAYELPVSLNRLLMDWYEASGRLDEAENMLHELLEDGELEFEEAEQFYVRMEKLGNERLLAGGLSIEEVTEASELLHAQWNKQGV</sequence>
<dbReference type="RefSeq" id="WP_199018878.1">
    <property type="nucleotide sequence ID" value="NZ_JAELUP010000024.1"/>
</dbReference>
<organism evidence="1 2">
    <name type="scientific">Paenibacillus roseus</name>
    <dbReference type="NCBI Taxonomy" id="2798579"/>
    <lineage>
        <taxon>Bacteria</taxon>
        <taxon>Bacillati</taxon>
        <taxon>Bacillota</taxon>
        <taxon>Bacilli</taxon>
        <taxon>Bacillales</taxon>
        <taxon>Paenibacillaceae</taxon>
        <taxon>Paenibacillus</taxon>
    </lineage>
</organism>
<evidence type="ECO:0000313" key="1">
    <source>
        <dbReference type="EMBL" id="MBJ6361330.1"/>
    </source>
</evidence>
<proteinExistence type="predicted"/>
<dbReference type="Proteomes" id="UP000640274">
    <property type="component" value="Unassembled WGS sequence"/>
</dbReference>
<dbReference type="InterPro" id="IPR045507">
    <property type="entry name" value="DUF6483"/>
</dbReference>
<keyword evidence="2" id="KW-1185">Reference proteome</keyword>
<dbReference type="AlphaFoldDB" id="A0A934MKR0"/>
<name>A0A934MKR0_9BACL</name>
<gene>
    <name evidence="1" type="ORF">JFN88_08435</name>
</gene>
<protein>
    <submittedName>
        <fullName evidence="1">Uncharacterized protein</fullName>
    </submittedName>
</protein>
<dbReference type="EMBL" id="JAELUP010000024">
    <property type="protein sequence ID" value="MBJ6361330.1"/>
    <property type="molecule type" value="Genomic_DNA"/>
</dbReference>
<evidence type="ECO:0000313" key="2">
    <source>
        <dbReference type="Proteomes" id="UP000640274"/>
    </source>
</evidence>
<accession>A0A934MKR0</accession>
<dbReference type="Pfam" id="PF20092">
    <property type="entry name" value="DUF6483"/>
    <property type="match status" value="1"/>
</dbReference>